<dbReference type="Proteomes" id="UP000295399">
    <property type="component" value="Unassembled WGS sequence"/>
</dbReference>
<reference evidence="2 3" key="1">
    <citation type="submission" date="2019-03" db="EMBL/GenBank/DDBJ databases">
        <title>Genomic Encyclopedia of Type Strains, Phase IV (KMG-IV): sequencing the most valuable type-strain genomes for metagenomic binning, comparative biology and taxonomic classification.</title>
        <authorList>
            <person name="Goeker M."/>
        </authorList>
    </citation>
    <scope>NUCLEOTIDE SEQUENCE [LARGE SCALE GENOMIC DNA]</scope>
    <source>
        <strain evidence="2 3">DSM 2132</strain>
    </source>
</reference>
<feature type="domain" description="Carrier" evidence="1">
    <location>
        <begin position="4"/>
        <end position="65"/>
    </location>
</feature>
<protein>
    <submittedName>
        <fullName evidence="2">Acyl carrier protein</fullName>
    </submittedName>
</protein>
<dbReference type="InterPro" id="IPR009081">
    <property type="entry name" value="PP-bd_ACP"/>
</dbReference>
<sequence>MTDLTDLLGDILRLPASQISDATTMADTDSWDSLAHMDLMGALEETYEITLSADDMVEMTSVAAIRSVLAQHGVAGS</sequence>
<evidence type="ECO:0000259" key="1">
    <source>
        <dbReference type="Pfam" id="PF00550"/>
    </source>
</evidence>
<name>A0A4R2PFN8_RHOSA</name>
<accession>A0A4R2PFN8</accession>
<dbReference type="Pfam" id="PF00550">
    <property type="entry name" value="PP-binding"/>
    <property type="match status" value="1"/>
</dbReference>
<dbReference type="OrthoDB" id="9811033at2"/>
<gene>
    <name evidence="2" type="ORF">EV659_10870</name>
</gene>
<evidence type="ECO:0000313" key="2">
    <source>
        <dbReference type="EMBL" id="TCP32971.1"/>
    </source>
</evidence>
<dbReference type="Gene3D" id="1.10.1200.10">
    <property type="entry name" value="ACP-like"/>
    <property type="match status" value="1"/>
</dbReference>
<dbReference type="AlphaFoldDB" id="A0A4R2PFN8"/>
<organism evidence="2 3">
    <name type="scientific">Rhodothalassium salexigens DSM 2132</name>
    <dbReference type="NCBI Taxonomy" id="1188247"/>
    <lineage>
        <taxon>Bacteria</taxon>
        <taxon>Pseudomonadati</taxon>
        <taxon>Pseudomonadota</taxon>
        <taxon>Alphaproteobacteria</taxon>
        <taxon>Rhodothalassiales</taxon>
        <taxon>Rhodothalassiaceae</taxon>
        <taxon>Rhodothalassium</taxon>
    </lineage>
</organism>
<dbReference type="RefSeq" id="WP_132708906.1">
    <property type="nucleotide sequence ID" value="NZ_JACIGF010000008.1"/>
</dbReference>
<dbReference type="InterPro" id="IPR036736">
    <property type="entry name" value="ACP-like_sf"/>
</dbReference>
<proteinExistence type="predicted"/>
<comment type="caution">
    <text evidence="2">The sequence shown here is derived from an EMBL/GenBank/DDBJ whole genome shotgun (WGS) entry which is preliminary data.</text>
</comment>
<dbReference type="InParanoid" id="A0A4R2PFN8"/>
<evidence type="ECO:0000313" key="3">
    <source>
        <dbReference type="Proteomes" id="UP000295399"/>
    </source>
</evidence>
<keyword evidence="3" id="KW-1185">Reference proteome</keyword>
<dbReference type="EMBL" id="SLXO01000008">
    <property type="protein sequence ID" value="TCP32971.1"/>
    <property type="molecule type" value="Genomic_DNA"/>
</dbReference>
<dbReference type="SUPFAM" id="SSF47336">
    <property type="entry name" value="ACP-like"/>
    <property type="match status" value="1"/>
</dbReference>